<dbReference type="EC" id="3.1.1.31" evidence="3"/>
<dbReference type="CDD" id="cd01399">
    <property type="entry name" value="GlcN6P_deaminase"/>
    <property type="match status" value="1"/>
</dbReference>
<reference evidence="3" key="2">
    <citation type="submission" date="2021-04" db="EMBL/GenBank/DDBJ databases">
        <authorList>
            <person name="Gilroy R."/>
        </authorList>
    </citation>
    <scope>NUCLEOTIDE SEQUENCE</scope>
    <source>
        <strain evidence="3">ChiGjej4B4-12881</strain>
    </source>
</reference>
<gene>
    <name evidence="3" type="ORF">IAA28_01080</name>
</gene>
<dbReference type="Gene3D" id="3.40.50.1360">
    <property type="match status" value="1"/>
</dbReference>
<keyword evidence="3" id="KW-0378">Hydrolase</keyword>
<dbReference type="InterPro" id="IPR052960">
    <property type="entry name" value="GlcN6P_deaminase-like"/>
</dbReference>
<dbReference type="GO" id="GO:0004342">
    <property type="term" value="F:glucosamine-6-phosphate deaminase activity"/>
    <property type="evidence" value="ECO:0007669"/>
    <property type="project" value="InterPro"/>
</dbReference>
<keyword evidence="1" id="KW-0119">Carbohydrate metabolism</keyword>
<accession>A0A9D1W2T9</accession>
<dbReference type="AlphaFoldDB" id="A0A9D1W2T9"/>
<evidence type="ECO:0000259" key="2">
    <source>
        <dbReference type="Pfam" id="PF01182"/>
    </source>
</evidence>
<evidence type="ECO:0000313" key="4">
    <source>
        <dbReference type="Proteomes" id="UP000886780"/>
    </source>
</evidence>
<proteinExistence type="predicted"/>
<dbReference type="SUPFAM" id="SSF100950">
    <property type="entry name" value="NagB/RpiA/CoA transferase-like"/>
    <property type="match status" value="1"/>
</dbReference>
<reference evidence="3" key="1">
    <citation type="journal article" date="2021" name="PeerJ">
        <title>Extensive microbial diversity within the chicken gut microbiome revealed by metagenomics and culture.</title>
        <authorList>
            <person name="Gilroy R."/>
            <person name="Ravi A."/>
            <person name="Getino M."/>
            <person name="Pursley I."/>
            <person name="Horton D.L."/>
            <person name="Alikhan N.F."/>
            <person name="Baker D."/>
            <person name="Gharbi K."/>
            <person name="Hall N."/>
            <person name="Watson M."/>
            <person name="Adriaenssens E.M."/>
            <person name="Foster-Nyarko E."/>
            <person name="Jarju S."/>
            <person name="Secka A."/>
            <person name="Antonio M."/>
            <person name="Oren A."/>
            <person name="Chaudhuri R.R."/>
            <person name="La Ragione R."/>
            <person name="Hildebrand F."/>
            <person name="Pallen M.J."/>
        </authorList>
    </citation>
    <scope>NUCLEOTIDE SEQUENCE</scope>
    <source>
        <strain evidence="3">ChiGjej4B4-12881</strain>
    </source>
</reference>
<dbReference type="EMBL" id="DXEU01000021">
    <property type="protein sequence ID" value="HIX51379.1"/>
    <property type="molecule type" value="Genomic_DNA"/>
</dbReference>
<organism evidence="3 4">
    <name type="scientific">Candidatus Lachnoclostridium stercoripullorum</name>
    <dbReference type="NCBI Taxonomy" id="2838635"/>
    <lineage>
        <taxon>Bacteria</taxon>
        <taxon>Bacillati</taxon>
        <taxon>Bacillota</taxon>
        <taxon>Clostridia</taxon>
        <taxon>Lachnospirales</taxon>
        <taxon>Lachnospiraceae</taxon>
    </lineage>
</organism>
<feature type="domain" description="Glucosamine/galactosamine-6-phosphate isomerase" evidence="2">
    <location>
        <begin position="20"/>
        <end position="216"/>
    </location>
</feature>
<dbReference type="GO" id="GO:0005975">
    <property type="term" value="P:carbohydrate metabolic process"/>
    <property type="evidence" value="ECO:0007669"/>
    <property type="project" value="InterPro"/>
</dbReference>
<protein>
    <submittedName>
        <fullName evidence="3">6-phosphogluconolactonase</fullName>
        <ecNumber evidence="3">3.1.1.31</ecNumber>
    </submittedName>
</protein>
<dbReference type="PANTHER" id="PTHR42892:SF1">
    <property type="entry name" value="GLUCOSAMINE-6-PHOSPHATE ISOMERASE"/>
    <property type="match status" value="1"/>
</dbReference>
<dbReference type="GO" id="GO:0006044">
    <property type="term" value="P:N-acetylglucosamine metabolic process"/>
    <property type="evidence" value="ECO:0007669"/>
    <property type="project" value="InterPro"/>
</dbReference>
<evidence type="ECO:0000313" key="3">
    <source>
        <dbReference type="EMBL" id="HIX51379.1"/>
    </source>
</evidence>
<dbReference type="PROSITE" id="PS01161">
    <property type="entry name" value="GLC_GALNAC_ISOMERASE"/>
    <property type="match status" value="1"/>
</dbReference>
<dbReference type="PANTHER" id="PTHR42892">
    <property type="entry name" value="GLUCOSAMINE-6-PHOSPHATE DEAMINASE-LIKE PROTEIN BT_0258-RELATED"/>
    <property type="match status" value="1"/>
</dbReference>
<dbReference type="InterPro" id="IPR006148">
    <property type="entry name" value="Glc/Gal-6P_isomerase"/>
</dbReference>
<dbReference type="Pfam" id="PF01182">
    <property type="entry name" value="Glucosamine_iso"/>
    <property type="match status" value="1"/>
</dbReference>
<dbReference type="GO" id="GO:0017057">
    <property type="term" value="F:6-phosphogluconolactonase activity"/>
    <property type="evidence" value="ECO:0007669"/>
    <property type="project" value="UniProtKB-EC"/>
</dbReference>
<evidence type="ECO:0000256" key="1">
    <source>
        <dbReference type="ARBA" id="ARBA00023277"/>
    </source>
</evidence>
<dbReference type="InterPro" id="IPR018321">
    <property type="entry name" value="Glucosamine6P_isomerase_CS"/>
</dbReference>
<dbReference type="Proteomes" id="UP000886780">
    <property type="component" value="Unassembled WGS sequence"/>
</dbReference>
<comment type="caution">
    <text evidence="3">The sequence shown here is derived from an EMBL/GenBank/DDBJ whole genome shotgun (WGS) entry which is preliminary data.</text>
</comment>
<dbReference type="InterPro" id="IPR037171">
    <property type="entry name" value="NagB/RpiA_transferase-like"/>
</dbReference>
<name>A0A9D1W2T9_9FIRM</name>
<sequence>MKLIVEENELKMSESAMYIILGAMMQDKRVNISLTSGRSPRTMYKLMVPLVKDQEKFKDIQYYLFDDGPRDQEGLEHGGNWEEMHELFFDPANIPDERIHIPTLANWETYDEEIRQAGGIDVMVIGLGWDGHFCGNCPRCTPLDSYTYRVSVEEKRKLNPTYPERPNQTYSLTMGPKSLMRVKHLVMIVNGKEKAEILKKFIEEPISNEIPSTVLKLHPNFTVICDKDAASLLADDYDRL</sequence>
<dbReference type="InterPro" id="IPR004547">
    <property type="entry name" value="Glucosamine6P_isomerase"/>
</dbReference>